<keyword evidence="6 9" id="KW-1133">Transmembrane helix</keyword>
<protein>
    <recommendedName>
        <fullName evidence="8">Permease IIC component</fullName>
    </recommendedName>
</protein>
<feature type="domain" description="PTS EIIC type-3" evidence="10">
    <location>
        <begin position="8"/>
        <end position="394"/>
    </location>
</feature>
<dbReference type="PROSITE" id="PS51105">
    <property type="entry name" value="PTS_EIIC_TYPE_3"/>
    <property type="match status" value="1"/>
</dbReference>
<comment type="function">
    <text evidence="8">The phosphoenolpyruvate-dependent sugar phosphotransferase system (PTS), a major carbohydrate active -transport system, catalyzes the phosphorylation of incoming sugar substrates concomitant with their translocation across the cell membrane.</text>
</comment>
<feature type="transmembrane region" description="Helical" evidence="9">
    <location>
        <begin position="334"/>
        <end position="355"/>
    </location>
</feature>
<reference evidence="11 12" key="2">
    <citation type="submission" date="2017-09" db="EMBL/GenBank/DDBJ databases">
        <title>Tripartite evolution among Lactobacillus johnsonii, Lactobacillus taiwanensis, Lactobacillus reuteri and their rodent host.</title>
        <authorList>
            <person name="Wang T."/>
            <person name="Knowles S."/>
            <person name="Cheng C."/>
        </authorList>
    </citation>
    <scope>NUCLEOTIDE SEQUENCE [LARGE SCALE GENOMIC DNA]</scope>
    <source>
        <strain evidence="11 12">117c</strain>
    </source>
</reference>
<dbReference type="PANTHER" id="PTHR33989">
    <property type="match status" value="1"/>
</dbReference>
<keyword evidence="4 8" id="KW-0762">Sugar transport</keyword>
<keyword evidence="7 8" id="KW-0472">Membrane</keyword>
<feature type="transmembrane region" description="Helical" evidence="9">
    <location>
        <begin position="38"/>
        <end position="58"/>
    </location>
</feature>
<dbReference type="Pfam" id="PF02378">
    <property type="entry name" value="PTS_EIIC"/>
    <property type="match status" value="1"/>
</dbReference>
<dbReference type="EMBL" id="NGOH01000039">
    <property type="protein sequence ID" value="OYS13728.1"/>
    <property type="molecule type" value="Genomic_DNA"/>
</dbReference>
<evidence type="ECO:0000259" key="10">
    <source>
        <dbReference type="PROSITE" id="PS51105"/>
    </source>
</evidence>
<evidence type="ECO:0000256" key="9">
    <source>
        <dbReference type="SAM" id="Phobius"/>
    </source>
</evidence>
<dbReference type="InterPro" id="IPR003352">
    <property type="entry name" value="PTS_EIIC"/>
</dbReference>
<evidence type="ECO:0000256" key="8">
    <source>
        <dbReference type="PIRNR" id="PIRNR006351"/>
    </source>
</evidence>
<keyword evidence="5 9" id="KW-0812">Transmembrane</keyword>
<feature type="transmembrane region" description="Helical" evidence="9">
    <location>
        <begin position="266"/>
        <end position="286"/>
    </location>
</feature>
<evidence type="ECO:0000256" key="2">
    <source>
        <dbReference type="ARBA" id="ARBA00022448"/>
    </source>
</evidence>
<evidence type="ECO:0000256" key="1">
    <source>
        <dbReference type="ARBA" id="ARBA00004651"/>
    </source>
</evidence>
<feature type="transmembrane region" description="Helical" evidence="9">
    <location>
        <begin position="123"/>
        <end position="145"/>
    </location>
</feature>
<dbReference type="InterPro" id="IPR004796">
    <property type="entry name" value="PTS_IIC_cello"/>
</dbReference>
<keyword evidence="2 8" id="KW-0813">Transport</keyword>
<evidence type="ECO:0000313" key="11">
    <source>
        <dbReference type="EMBL" id="OYS13728.1"/>
    </source>
</evidence>
<feature type="transmembrane region" description="Helical" evidence="9">
    <location>
        <begin position="375"/>
        <end position="395"/>
    </location>
</feature>
<dbReference type="GO" id="GO:0005886">
    <property type="term" value="C:plasma membrane"/>
    <property type="evidence" value="ECO:0007669"/>
    <property type="project" value="UniProtKB-SubCell"/>
</dbReference>
<accession>A0A9X6P0J0</accession>
<evidence type="ECO:0000256" key="6">
    <source>
        <dbReference type="ARBA" id="ARBA00022989"/>
    </source>
</evidence>
<evidence type="ECO:0000256" key="3">
    <source>
        <dbReference type="ARBA" id="ARBA00022475"/>
    </source>
</evidence>
<dbReference type="PANTHER" id="PTHR33989:SF4">
    <property type="entry name" value="PTS SYSTEM N,N'-DIACETYLCHITOBIOSE-SPECIFIC EIIC COMPONENT"/>
    <property type="match status" value="1"/>
</dbReference>
<evidence type="ECO:0000313" key="12">
    <source>
        <dbReference type="Proteomes" id="UP000215693"/>
    </source>
</evidence>
<dbReference type="GO" id="GO:0008982">
    <property type="term" value="F:protein-N(PI)-phosphohistidine-sugar phosphotransferase activity"/>
    <property type="evidence" value="ECO:0007669"/>
    <property type="project" value="UniProtKB-UniRule"/>
</dbReference>
<gene>
    <name evidence="11" type="ORF">CBF50_03515</name>
</gene>
<evidence type="ECO:0000256" key="7">
    <source>
        <dbReference type="ARBA" id="ARBA00023136"/>
    </source>
</evidence>
<comment type="subcellular location">
    <subcellularLocation>
        <location evidence="1">Cell membrane</location>
        <topology evidence="1">Multi-pass membrane protein</topology>
    </subcellularLocation>
</comment>
<reference evidence="11 12" key="1">
    <citation type="submission" date="2017-04" db="EMBL/GenBank/DDBJ databases">
        <authorList>
            <person name="Lin X.B."/>
            <person name="Stothard P."/>
            <person name="Tasseva G."/>
            <person name="Walter J."/>
        </authorList>
    </citation>
    <scope>NUCLEOTIDE SEQUENCE [LARGE SCALE GENOMIC DNA]</scope>
    <source>
        <strain evidence="11 12">117c</strain>
    </source>
</reference>
<dbReference type="Proteomes" id="UP000215693">
    <property type="component" value="Unassembled WGS sequence"/>
</dbReference>
<feature type="transmembrane region" description="Helical" evidence="9">
    <location>
        <begin position="213"/>
        <end position="233"/>
    </location>
</feature>
<sequence>MNGLIKFLNTKFAPAAAKVNKNIWINVLKDSVLQTLPFILVSSLVSLVSIPGNFWKWWPNFSPISNFTFGLISIYIAFLVPFNLMERKKLKKQRLIAGLTSIALFLMMTKPDIGANSIAKINFGYFGAGGMFVAMIGGVIVGLIMEAFGKFSFFSEDTVIPDFVTSWFDSMLPITIIIVLGWIVIDLLNFDLYNFIVNIFRPLGGALETLPGFMLIMFIFCFFYSMGISSWVFTPIVTPLLIQAVNENAKLVATGHSPTQIVTYEVIYVGFLWWGGVGCTMPLNLMMLRAKSLRLKALGKACILPAIFNINEPTVFGTVVWNPYLMVPMWLNGLILPAIVWIGLKLGITVLPSAINELWYIPFPIGSWLVSPHVGSIILALIVFAASTVVWYPFFKIYDNQQCKNEQAAKAEE</sequence>
<feature type="transmembrane region" description="Helical" evidence="9">
    <location>
        <begin position="64"/>
        <end position="84"/>
    </location>
</feature>
<dbReference type="InterPro" id="IPR051088">
    <property type="entry name" value="PTS_Sugar-EIIC/EIIB"/>
</dbReference>
<name>A0A9X6P0J0_LACJH</name>
<evidence type="ECO:0000256" key="4">
    <source>
        <dbReference type="ARBA" id="ARBA00022597"/>
    </source>
</evidence>
<dbReference type="AlphaFoldDB" id="A0A9X6P0J0"/>
<dbReference type="RefSeq" id="WP_094497451.1">
    <property type="nucleotide sequence ID" value="NZ_NGOD01000011.1"/>
</dbReference>
<organism evidence="11 12">
    <name type="scientific">Lactobacillus johnsonii</name>
    <dbReference type="NCBI Taxonomy" id="33959"/>
    <lineage>
        <taxon>Bacteria</taxon>
        <taxon>Bacillati</taxon>
        <taxon>Bacillota</taxon>
        <taxon>Bacilli</taxon>
        <taxon>Lactobacillales</taxon>
        <taxon>Lactobacillaceae</taxon>
        <taxon>Lactobacillus</taxon>
    </lineage>
</organism>
<dbReference type="InterPro" id="IPR004501">
    <property type="entry name" value="PTS_EIIC_3"/>
</dbReference>
<dbReference type="GO" id="GO:1902815">
    <property type="term" value="P:N,N'-diacetylchitobiose import"/>
    <property type="evidence" value="ECO:0007669"/>
    <property type="project" value="TreeGrafter"/>
</dbReference>
<proteinExistence type="predicted"/>
<dbReference type="PIRSF" id="PIRSF006351">
    <property type="entry name" value="PTS_EIIC-Cellobiose"/>
    <property type="match status" value="1"/>
</dbReference>
<evidence type="ECO:0000256" key="5">
    <source>
        <dbReference type="ARBA" id="ARBA00022692"/>
    </source>
</evidence>
<keyword evidence="3 8" id="KW-1003">Cell membrane</keyword>
<feature type="transmembrane region" description="Helical" evidence="9">
    <location>
        <begin position="171"/>
        <end position="192"/>
    </location>
</feature>
<comment type="caution">
    <text evidence="11">The sequence shown here is derived from an EMBL/GenBank/DDBJ whole genome shotgun (WGS) entry which is preliminary data.</text>
</comment>
<dbReference type="GO" id="GO:0009401">
    <property type="term" value="P:phosphoenolpyruvate-dependent sugar phosphotransferase system"/>
    <property type="evidence" value="ECO:0007669"/>
    <property type="project" value="InterPro"/>
</dbReference>